<organism evidence="2 3">
    <name type="scientific">Heyndrickxia sporothermodurans</name>
    <dbReference type="NCBI Taxonomy" id="46224"/>
    <lineage>
        <taxon>Bacteria</taxon>
        <taxon>Bacillati</taxon>
        <taxon>Bacillota</taxon>
        <taxon>Bacilli</taxon>
        <taxon>Bacillales</taxon>
        <taxon>Bacillaceae</taxon>
        <taxon>Heyndrickxia</taxon>
    </lineage>
</organism>
<feature type="region of interest" description="Disordered" evidence="1">
    <location>
        <begin position="1"/>
        <end position="59"/>
    </location>
</feature>
<protein>
    <submittedName>
        <fullName evidence="2">Uncharacterized protein</fullName>
    </submittedName>
</protein>
<sequence>MLRLSINNGEASWKTKQTINEKEIQLKGEMDMGKKTKQNSKQKPKGKTSGSANGQNGYH</sequence>
<dbReference type="Proteomes" id="UP000075666">
    <property type="component" value="Unassembled WGS sequence"/>
</dbReference>
<name>A0A150KTQ3_9BACI</name>
<accession>A0A150KTQ3</accession>
<reference evidence="2 3" key="1">
    <citation type="submission" date="2016-01" db="EMBL/GenBank/DDBJ databases">
        <title>Genome Sequences of Twelve Sporeforming Bacillus Species Isolated from Foods.</title>
        <authorList>
            <person name="Berendsen E.M."/>
            <person name="Wells-Bennik M.H."/>
            <person name="Krawcyk A.O."/>
            <person name="De Jong A."/>
            <person name="Holsappel S."/>
            <person name="Eijlander R.T."/>
            <person name="Kuipers O.P."/>
        </authorList>
    </citation>
    <scope>NUCLEOTIDE SEQUENCE [LARGE SCALE GENOMIC DNA]</scope>
    <source>
        <strain evidence="2 3">B4102</strain>
    </source>
</reference>
<evidence type="ECO:0000256" key="1">
    <source>
        <dbReference type="SAM" id="MobiDB-lite"/>
    </source>
</evidence>
<gene>
    <name evidence="2" type="ORF">B4102_3357</name>
</gene>
<feature type="compositionally biased region" description="Polar residues" evidence="1">
    <location>
        <begin position="49"/>
        <end position="59"/>
    </location>
</feature>
<feature type="compositionally biased region" description="Polar residues" evidence="1">
    <location>
        <begin position="1"/>
        <end position="18"/>
    </location>
</feature>
<comment type="caution">
    <text evidence="2">The sequence shown here is derived from an EMBL/GenBank/DDBJ whole genome shotgun (WGS) entry which is preliminary data.</text>
</comment>
<dbReference type="PATRIC" id="fig|46224.3.peg.3493"/>
<keyword evidence="3" id="KW-1185">Reference proteome</keyword>
<evidence type="ECO:0000313" key="2">
    <source>
        <dbReference type="EMBL" id="KYD03507.1"/>
    </source>
</evidence>
<feature type="compositionally biased region" description="Basic residues" evidence="1">
    <location>
        <begin position="35"/>
        <end position="46"/>
    </location>
</feature>
<dbReference type="EMBL" id="LQYN01000068">
    <property type="protein sequence ID" value="KYD03507.1"/>
    <property type="molecule type" value="Genomic_DNA"/>
</dbReference>
<feature type="compositionally biased region" description="Basic and acidic residues" evidence="1">
    <location>
        <begin position="19"/>
        <end position="34"/>
    </location>
</feature>
<evidence type="ECO:0000313" key="3">
    <source>
        <dbReference type="Proteomes" id="UP000075666"/>
    </source>
</evidence>
<dbReference type="STRING" id="46224.B4102_3357"/>
<dbReference type="RefSeq" id="WP_066232371.1">
    <property type="nucleotide sequence ID" value="NZ_JBHVHW010000092.1"/>
</dbReference>
<dbReference type="AlphaFoldDB" id="A0A150KTQ3"/>
<proteinExistence type="predicted"/>